<comment type="cofactor">
    <cofactor evidence="1">
        <name>pyridoxal 5'-phosphate</name>
        <dbReference type="ChEBI" id="CHEBI:597326"/>
    </cofactor>
</comment>
<evidence type="ECO:0000259" key="5">
    <source>
        <dbReference type="Pfam" id="PF01212"/>
    </source>
</evidence>
<keyword evidence="4" id="KW-0456">Lyase</keyword>
<reference evidence="6" key="1">
    <citation type="submission" date="2018-05" db="EMBL/GenBank/DDBJ databases">
        <authorList>
            <person name="Lanie J.A."/>
            <person name="Ng W.-L."/>
            <person name="Kazmierczak K.M."/>
            <person name="Andrzejewski T.M."/>
            <person name="Davidsen T.M."/>
            <person name="Wayne K.J."/>
            <person name="Tettelin H."/>
            <person name="Glass J.I."/>
            <person name="Rusch D."/>
            <person name="Podicherti R."/>
            <person name="Tsui H.-C.T."/>
            <person name="Winkler M.E."/>
        </authorList>
    </citation>
    <scope>NUCLEOTIDE SEQUENCE</scope>
</reference>
<dbReference type="AlphaFoldDB" id="A0A382B2S4"/>
<proteinExistence type="inferred from homology"/>
<dbReference type="PANTHER" id="PTHR48097:SF9">
    <property type="entry name" value="L-THREONINE ALDOLASE"/>
    <property type="match status" value="1"/>
</dbReference>
<evidence type="ECO:0000313" key="6">
    <source>
        <dbReference type="EMBL" id="SVB08009.1"/>
    </source>
</evidence>
<keyword evidence="3" id="KW-0663">Pyridoxal phosphate</keyword>
<dbReference type="Pfam" id="PF01212">
    <property type="entry name" value="Beta_elim_lyase"/>
    <property type="match status" value="1"/>
</dbReference>
<evidence type="ECO:0000256" key="4">
    <source>
        <dbReference type="ARBA" id="ARBA00023239"/>
    </source>
</evidence>
<dbReference type="InterPro" id="IPR015421">
    <property type="entry name" value="PyrdxlP-dep_Trfase_major"/>
</dbReference>
<dbReference type="InterPro" id="IPR001597">
    <property type="entry name" value="ArAA_b-elim_lyase/Thr_aldolase"/>
</dbReference>
<dbReference type="GO" id="GO:0006567">
    <property type="term" value="P:L-threonine catabolic process"/>
    <property type="evidence" value="ECO:0007669"/>
    <property type="project" value="TreeGrafter"/>
</dbReference>
<evidence type="ECO:0000256" key="1">
    <source>
        <dbReference type="ARBA" id="ARBA00001933"/>
    </source>
</evidence>
<dbReference type="GO" id="GO:0006545">
    <property type="term" value="P:glycine biosynthetic process"/>
    <property type="evidence" value="ECO:0007669"/>
    <property type="project" value="TreeGrafter"/>
</dbReference>
<gene>
    <name evidence="6" type="ORF">METZ01_LOCUS160863</name>
</gene>
<accession>A0A382B2S4</accession>
<organism evidence="6">
    <name type="scientific">marine metagenome</name>
    <dbReference type="NCBI Taxonomy" id="408172"/>
    <lineage>
        <taxon>unclassified sequences</taxon>
        <taxon>metagenomes</taxon>
        <taxon>ecological metagenomes</taxon>
    </lineage>
</organism>
<feature type="non-terminal residue" evidence="6">
    <location>
        <position position="209"/>
    </location>
</feature>
<dbReference type="GO" id="GO:0008732">
    <property type="term" value="F:L-allo-threonine aldolase activity"/>
    <property type="evidence" value="ECO:0007669"/>
    <property type="project" value="TreeGrafter"/>
</dbReference>
<dbReference type="InterPro" id="IPR015424">
    <property type="entry name" value="PyrdxlP-dep_Trfase"/>
</dbReference>
<evidence type="ECO:0000256" key="2">
    <source>
        <dbReference type="ARBA" id="ARBA00006966"/>
    </source>
</evidence>
<dbReference type="SUPFAM" id="SSF53383">
    <property type="entry name" value="PLP-dependent transferases"/>
    <property type="match status" value="1"/>
</dbReference>
<dbReference type="Gene3D" id="3.40.640.10">
    <property type="entry name" value="Type I PLP-dependent aspartate aminotransferase-like (Major domain)"/>
    <property type="match status" value="1"/>
</dbReference>
<dbReference type="EMBL" id="UINC01027924">
    <property type="protein sequence ID" value="SVB08009.1"/>
    <property type="molecule type" value="Genomic_DNA"/>
</dbReference>
<sequence>MSPLIDLRSDTVTMPTERMRRAMAQAELGDDVYREDPTVCALEEECAELLGYEAALFVPTGTMGNQISIHLLTSPGDEVLIERSGHSYDWELSGMAVISGVQPRVLVGDRGVFDVDDVEEALADRMSIQARVSLVIIENTHAMAGGRVWPHDQMTKVQQLARARGVALHLDGARLFNAAVASGTAVAELAAGFDTVMVSLSKGLCAPLG</sequence>
<name>A0A382B2S4_9ZZZZ</name>
<dbReference type="InterPro" id="IPR023603">
    <property type="entry name" value="Low_specificity_L-TA-like"/>
</dbReference>
<protein>
    <recommendedName>
        <fullName evidence="5">Aromatic amino acid beta-eliminating lyase/threonine aldolase domain-containing protein</fullName>
    </recommendedName>
</protein>
<feature type="domain" description="Aromatic amino acid beta-eliminating lyase/threonine aldolase" evidence="5">
    <location>
        <begin position="6"/>
        <end position="209"/>
    </location>
</feature>
<comment type="similarity">
    <text evidence="2">Belongs to the threonine aldolase family.</text>
</comment>
<dbReference type="FunFam" id="3.40.640.10:FF:000030">
    <property type="entry name" value="Low-specificity L-threonine aldolase"/>
    <property type="match status" value="1"/>
</dbReference>
<dbReference type="NCBIfam" id="NF041359">
    <property type="entry name" value="GntG_guanitoxin"/>
    <property type="match status" value="1"/>
</dbReference>
<dbReference type="PANTHER" id="PTHR48097">
    <property type="entry name" value="L-THREONINE ALDOLASE-RELATED"/>
    <property type="match status" value="1"/>
</dbReference>
<evidence type="ECO:0000256" key="3">
    <source>
        <dbReference type="ARBA" id="ARBA00022898"/>
    </source>
</evidence>
<dbReference type="GO" id="GO:0005829">
    <property type="term" value="C:cytosol"/>
    <property type="evidence" value="ECO:0007669"/>
    <property type="project" value="TreeGrafter"/>
</dbReference>